<evidence type="ECO:0000256" key="1">
    <source>
        <dbReference type="ARBA" id="ARBA00022801"/>
    </source>
</evidence>
<accession>A0A1X9NB80</accession>
<name>A0A1X9NB80_9GAMM</name>
<keyword evidence="3" id="KW-1185">Reference proteome</keyword>
<dbReference type="STRING" id="716816.BST96_15015"/>
<dbReference type="AlphaFoldDB" id="A0A1X9NB80"/>
<dbReference type="PANTHER" id="PTHR20935">
    <property type="entry name" value="PHOSPHOGLYCERATE MUTASE-RELATED"/>
    <property type="match status" value="1"/>
</dbReference>
<sequence length="222" mass="24976">MTDITLVRHGQASFGADNYDQLSPLGGQQAIWLGEHLQQRDASFDRVLMGTQLRHRQTAEGIVSSMAGSPDFETHSGFNEYDFTALVEAFSAQYPEQTHSEYQDRRHFYVILRRALMVWSEDGISGLPESWGEFNQRISDAMAFATEQPTAKVLIVSSGGPISMIMKQTLELGTEQMISLNLQVINTSVSRFLKTSKATHLMSFNNIPHLDHPERMDSITYS</sequence>
<protein>
    <recommendedName>
        <fullName evidence="4">Histidine phosphatase family protein</fullName>
    </recommendedName>
</protein>
<dbReference type="OrthoDB" id="280692at2"/>
<dbReference type="SUPFAM" id="SSF53254">
    <property type="entry name" value="Phosphoglycerate mutase-like"/>
    <property type="match status" value="1"/>
</dbReference>
<dbReference type="RefSeq" id="WP_085759484.1">
    <property type="nucleotide sequence ID" value="NZ_CP019343.1"/>
</dbReference>
<gene>
    <name evidence="2" type="ORF">BST96_15015</name>
</gene>
<dbReference type="InterPro" id="IPR013078">
    <property type="entry name" value="His_Pase_superF_clade-1"/>
</dbReference>
<dbReference type="EMBL" id="CP019343">
    <property type="protein sequence ID" value="ARN75310.1"/>
    <property type="molecule type" value="Genomic_DNA"/>
</dbReference>
<dbReference type="PANTHER" id="PTHR20935:SF0">
    <property type="entry name" value="SERINE_THREONINE-PROTEIN PHOSPHATASE PGAM5, MITOCHONDRIAL"/>
    <property type="match status" value="1"/>
</dbReference>
<proteinExistence type="predicted"/>
<evidence type="ECO:0008006" key="4">
    <source>
        <dbReference type="Google" id="ProtNLM"/>
    </source>
</evidence>
<dbReference type="InterPro" id="IPR029033">
    <property type="entry name" value="His_PPase_superfam"/>
</dbReference>
<organism evidence="2 3">
    <name type="scientific">Oceanicoccus sagamiensis</name>
    <dbReference type="NCBI Taxonomy" id="716816"/>
    <lineage>
        <taxon>Bacteria</taxon>
        <taxon>Pseudomonadati</taxon>
        <taxon>Pseudomonadota</taxon>
        <taxon>Gammaproteobacteria</taxon>
        <taxon>Cellvibrionales</taxon>
        <taxon>Spongiibacteraceae</taxon>
        <taxon>Oceanicoccus</taxon>
    </lineage>
</organism>
<keyword evidence="1" id="KW-0378">Hydrolase</keyword>
<dbReference type="InterPro" id="IPR051021">
    <property type="entry name" value="Mito_Ser/Thr_phosphatase"/>
</dbReference>
<dbReference type="Gene3D" id="3.40.50.1240">
    <property type="entry name" value="Phosphoglycerate mutase-like"/>
    <property type="match status" value="1"/>
</dbReference>
<evidence type="ECO:0000313" key="2">
    <source>
        <dbReference type="EMBL" id="ARN75310.1"/>
    </source>
</evidence>
<dbReference type="KEGG" id="osg:BST96_15015"/>
<evidence type="ECO:0000313" key="3">
    <source>
        <dbReference type="Proteomes" id="UP000193450"/>
    </source>
</evidence>
<dbReference type="Proteomes" id="UP000193450">
    <property type="component" value="Chromosome"/>
</dbReference>
<dbReference type="CDD" id="cd07067">
    <property type="entry name" value="HP_PGM_like"/>
    <property type="match status" value="1"/>
</dbReference>
<dbReference type="Pfam" id="PF00300">
    <property type="entry name" value="His_Phos_1"/>
    <property type="match status" value="1"/>
</dbReference>
<reference evidence="2 3" key="1">
    <citation type="submission" date="2016-11" db="EMBL/GenBank/DDBJ databases">
        <title>Trade-off between light-utilization and light-protection in marine flavobacteria.</title>
        <authorList>
            <person name="Kumagai Y."/>
        </authorList>
    </citation>
    <scope>NUCLEOTIDE SEQUENCE [LARGE SCALE GENOMIC DNA]</scope>
    <source>
        <strain evidence="2 3">NBRC 107125</strain>
    </source>
</reference>
<dbReference type="SMART" id="SM00855">
    <property type="entry name" value="PGAM"/>
    <property type="match status" value="1"/>
</dbReference>
<dbReference type="GO" id="GO:0016787">
    <property type="term" value="F:hydrolase activity"/>
    <property type="evidence" value="ECO:0007669"/>
    <property type="project" value="UniProtKB-KW"/>
</dbReference>